<dbReference type="InterPro" id="IPR018063">
    <property type="entry name" value="SAM_MeTrfase_RsmI_CS"/>
</dbReference>
<comment type="caution">
    <text evidence="8">The sequence shown here is derived from an EMBL/GenBank/DDBJ whole genome shotgun (WGS) entry which is preliminary data.</text>
</comment>
<dbReference type="EC" id="2.1.1.198" evidence="6"/>
<comment type="subcellular location">
    <subcellularLocation>
        <location evidence="6">Cytoplasm</location>
    </subcellularLocation>
</comment>
<dbReference type="Gene3D" id="3.40.1010.10">
    <property type="entry name" value="Cobalt-precorrin-4 Transmethylase, Domain 1"/>
    <property type="match status" value="1"/>
</dbReference>
<evidence type="ECO:0000256" key="2">
    <source>
        <dbReference type="ARBA" id="ARBA00022552"/>
    </source>
</evidence>
<keyword evidence="5 6" id="KW-0949">S-adenosyl-L-methionine</keyword>
<dbReference type="InterPro" id="IPR014776">
    <property type="entry name" value="4pyrrole_Mease_sub2"/>
</dbReference>
<dbReference type="FunFam" id="3.30.950.10:FF:000002">
    <property type="entry name" value="Ribosomal RNA small subunit methyltransferase I"/>
    <property type="match status" value="1"/>
</dbReference>
<dbReference type="InterPro" id="IPR014777">
    <property type="entry name" value="4pyrrole_Mease_sub1"/>
</dbReference>
<dbReference type="GO" id="GO:0070677">
    <property type="term" value="F:rRNA (cytosine-2'-O-)-methyltransferase activity"/>
    <property type="evidence" value="ECO:0007669"/>
    <property type="project" value="UniProtKB-UniRule"/>
</dbReference>
<gene>
    <name evidence="6 8" type="primary">rsmI</name>
    <name evidence="8" type="ORF">HY912_19560</name>
</gene>
<dbReference type="PANTHER" id="PTHR46111:SF1">
    <property type="entry name" value="RIBOSOMAL RNA SMALL SUBUNIT METHYLTRANSFERASE I"/>
    <property type="match status" value="1"/>
</dbReference>
<evidence type="ECO:0000256" key="5">
    <source>
        <dbReference type="ARBA" id="ARBA00022691"/>
    </source>
</evidence>
<dbReference type="Proteomes" id="UP000807825">
    <property type="component" value="Unassembled WGS sequence"/>
</dbReference>
<proteinExistence type="inferred from homology"/>
<accession>A0A9D6V842</accession>
<dbReference type="Gene3D" id="3.30.950.10">
    <property type="entry name" value="Methyltransferase, Cobalt-precorrin-4 Transmethylase, Domain 2"/>
    <property type="match status" value="1"/>
</dbReference>
<dbReference type="SUPFAM" id="SSF53790">
    <property type="entry name" value="Tetrapyrrole methylase"/>
    <property type="match status" value="1"/>
</dbReference>
<dbReference type="HAMAP" id="MF_01877">
    <property type="entry name" value="16SrRNA_methyltr_I"/>
    <property type="match status" value="1"/>
</dbReference>
<sequence>MNSGTLFVVATPIGNLDDMTIRGLEVLRTADVIACEDTRKSRILTQKWGISARLVSLHKFSESRKTEMILERLEKGENVAIVSDAGTPAISDPGGMVVRAALDKGFKVVPVPGPSSIIAALSVSGMDCSAFTFLGFSPRKNEQRRTFFEGLSKEGRTCVFLDTPHRIVDTLKIAAETLGERRVALMRELTKFHEEILAGAASEILADLEQRQKVKGEIVVVVERSFRPLDKIDLEEIVRSLIDEGLSGKRLADEARRRFHVKKSEAYEKFLEISEGPHEDQFRKQP</sequence>
<comment type="catalytic activity">
    <reaction evidence="6">
        <text>cytidine(1402) in 16S rRNA + S-adenosyl-L-methionine = 2'-O-methylcytidine(1402) in 16S rRNA + S-adenosyl-L-homocysteine + H(+)</text>
        <dbReference type="Rhea" id="RHEA:42924"/>
        <dbReference type="Rhea" id="RHEA-COMP:10285"/>
        <dbReference type="Rhea" id="RHEA-COMP:10286"/>
        <dbReference type="ChEBI" id="CHEBI:15378"/>
        <dbReference type="ChEBI" id="CHEBI:57856"/>
        <dbReference type="ChEBI" id="CHEBI:59789"/>
        <dbReference type="ChEBI" id="CHEBI:74495"/>
        <dbReference type="ChEBI" id="CHEBI:82748"/>
        <dbReference type="EC" id="2.1.1.198"/>
    </reaction>
</comment>
<comment type="similarity">
    <text evidence="6">Belongs to the methyltransferase superfamily. RsmI family.</text>
</comment>
<dbReference type="InterPro" id="IPR000878">
    <property type="entry name" value="4pyrrol_Mease"/>
</dbReference>
<reference evidence="8" key="1">
    <citation type="submission" date="2020-07" db="EMBL/GenBank/DDBJ databases">
        <title>Huge and variable diversity of episymbiotic CPR bacteria and DPANN archaea in groundwater ecosystems.</title>
        <authorList>
            <person name="He C.Y."/>
            <person name="Keren R."/>
            <person name="Whittaker M."/>
            <person name="Farag I.F."/>
            <person name="Doudna J."/>
            <person name="Cate J.H.D."/>
            <person name="Banfield J.F."/>
        </authorList>
    </citation>
    <scope>NUCLEOTIDE SEQUENCE</scope>
    <source>
        <strain evidence="8">NC_groundwater_1664_Pr3_B-0.1um_52_9</strain>
    </source>
</reference>
<dbReference type="FunFam" id="3.40.1010.10:FF:000007">
    <property type="entry name" value="Ribosomal RNA small subunit methyltransferase I"/>
    <property type="match status" value="1"/>
</dbReference>
<name>A0A9D6V842_9BACT</name>
<evidence type="ECO:0000256" key="1">
    <source>
        <dbReference type="ARBA" id="ARBA00022490"/>
    </source>
</evidence>
<dbReference type="InterPro" id="IPR035996">
    <property type="entry name" value="4pyrrol_Methylase_sf"/>
</dbReference>
<dbReference type="NCBIfam" id="TIGR00096">
    <property type="entry name" value="16S rRNA (cytidine(1402)-2'-O)-methyltransferase"/>
    <property type="match status" value="1"/>
</dbReference>
<dbReference type="AlphaFoldDB" id="A0A9D6V842"/>
<evidence type="ECO:0000313" key="8">
    <source>
        <dbReference type="EMBL" id="MBI5251696.1"/>
    </source>
</evidence>
<feature type="domain" description="Tetrapyrrole methylase" evidence="7">
    <location>
        <begin position="5"/>
        <end position="204"/>
    </location>
</feature>
<keyword evidence="3 6" id="KW-0489">Methyltransferase</keyword>
<comment type="function">
    <text evidence="6">Catalyzes the 2'-O-methylation of the ribose of cytidine 1402 (C1402) in 16S rRNA.</text>
</comment>
<dbReference type="PIRSF" id="PIRSF005917">
    <property type="entry name" value="MTase_YraL"/>
    <property type="match status" value="1"/>
</dbReference>
<keyword evidence="1 6" id="KW-0963">Cytoplasm</keyword>
<evidence type="ECO:0000256" key="4">
    <source>
        <dbReference type="ARBA" id="ARBA00022679"/>
    </source>
</evidence>
<keyword evidence="4 6" id="KW-0808">Transferase</keyword>
<dbReference type="InterPro" id="IPR008189">
    <property type="entry name" value="rRNA_ssu_MeTfrase_I"/>
</dbReference>
<dbReference type="PROSITE" id="PS01296">
    <property type="entry name" value="RSMI"/>
    <property type="match status" value="1"/>
</dbReference>
<evidence type="ECO:0000256" key="6">
    <source>
        <dbReference type="HAMAP-Rule" id="MF_01877"/>
    </source>
</evidence>
<dbReference type="CDD" id="cd11648">
    <property type="entry name" value="RsmI"/>
    <property type="match status" value="1"/>
</dbReference>
<protein>
    <recommendedName>
        <fullName evidence="6">Ribosomal RNA small subunit methyltransferase I</fullName>
        <ecNumber evidence="6">2.1.1.198</ecNumber>
    </recommendedName>
    <alternativeName>
        <fullName evidence="6">16S rRNA 2'-O-ribose C1402 methyltransferase</fullName>
    </alternativeName>
    <alternativeName>
        <fullName evidence="6">rRNA (cytidine-2'-O-)-methyltransferase RsmI</fullName>
    </alternativeName>
</protein>
<dbReference type="Pfam" id="PF00590">
    <property type="entry name" value="TP_methylase"/>
    <property type="match status" value="1"/>
</dbReference>
<organism evidence="8 9">
    <name type="scientific">Desulfomonile tiedjei</name>
    <dbReference type="NCBI Taxonomy" id="2358"/>
    <lineage>
        <taxon>Bacteria</taxon>
        <taxon>Pseudomonadati</taxon>
        <taxon>Thermodesulfobacteriota</taxon>
        <taxon>Desulfomonilia</taxon>
        <taxon>Desulfomonilales</taxon>
        <taxon>Desulfomonilaceae</taxon>
        <taxon>Desulfomonile</taxon>
    </lineage>
</organism>
<evidence type="ECO:0000256" key="3">
    <source>
        <dbReference type="ARBA" id="ARBA00022603"/>
    </source>
</evidence>
<dbReference type="GO" id="GO:0005737">
    <property type="term" value="C:cytoplasm"/>
    <property type="evidence" value="ECO:0007669"/>
    <property type="project" value="UniProtKB-SubCell"/>
</dbReference>
<dbReference type="EMBL" id="JACRDE010000509">
    <property type="protein sequence ID" value="MBI5251696.1"/>
    <property type="molecule type" value="Genomic_DNA"/>
</dbReference>
<evidence type="ECO:0000259" key="7">
    <source>
        <dbReference type="Pfam" id="PF00590"/>
    </source>
</evidence>
<evidence type="ECO:0000313" key="9">
    <source>
        <dbReference type="Proteomes" id="UP000807825"/>
    </source>
</evidence>
<keyword evidence="2 6" id="KW-0698">rRNA processing</keyword>
<dbReference type="PANTHER" id="PTHR46111">
    <property type="entry name" value="RIBOSOMAL RNA SMALL SUBUNIT METHYLTRANSFERASE I"/>
    <property type="match status" value="1"/>
</dbReference>